<keyword evidence="2" id="KW-0812">Transmembrane</keyword>
<sequence>MNSNRDRAYQQSRNYETRRTYSRPTLKPIDPTNPHKTVIPITTKPVITKIPKPIIIYTRTPTKNFTFNPNKTAPFPTQRPTKSPTPRTSYRTRSPTPCYQSSYSRCRTQSRTPTYKSSRTDVIVIPISSLILFILCCSLTMCACYCRNCNAKKKQNTPQVAEQQEITGQYQEPLLAQYPGNVQEQNLPQQPMIYVYAAPFQQQPQNVQTYHDPQAYAPGAFAPDQSVAVQYGVPPPSPVVVTNQEEPAPNPYANYLK</sequence>
<keyword evidence="4" id="KW-1185">Reference proteome</keyword>
<dbReference type="RefSeq" id="XP_001322337.1">
    <property type="nucleotide sequence ID" value="XM_001322302.1"/>
</dbReference>
<dbReference type="Proteomes" id="UP000001542">
    <property type="component" value="Unassembled WGS sequence"/>
</dbReference>
<evidence type="ECO:0000256" key="1">
    <source>
        <dbReference type="SAM" id="MobiDB-lite"/>
    </source>
</evidence>
<proteinExistence type="predicted"/>
<keyword evidence="2" id="KW-1133">Transmembrane helix</keyword>
<dbReference type="KEGG" id="tva:4768046"/>
<dbReference type="VEuPathDB" id="TrichDB:TVAGG3_0354140"/>
<reference evidence="3" key="1">
    <citation type="submission" date="2006-10" db="EMBL/GenBank/DDBJ databases">
        <authorList>
            <person name="Amadeo P."/>
            <person name="Zhao Q."/>
            <person name="Wortman J."/>
            <person name="Fraser-Liggett C."/>
            <person name="Carlton J."/>
        </authorList>
    </citation>
    <scope>NUCLEOTIDE SEQUENCE</scope>
    <source>
        <strain evidence="3">G3</strain>
    </source>
</reference>
<dbReference type="VEuPathDB" id="TrichDB:TVAG_274780"/>
<evidence type="ECO:0000313" key="3">
    <source>
        <dbReference type="EMBL" id="EAY10114.1"/>
    </source>
</evidence>
<accession>A2EB68</accession>
<organism evidence="3 4">
    <name type="scientific">Trichomonas vaginalis (strain ATCC PRA-98 / G3)</name>
    <dbReference type="NCBI Taxonomy" id="412133"/>
    <lineage>
        <taxon>Eukaryota</taxon>
        <taxon>Metamonada</taxon>
        <taxon>Parabasalia</taxon>
        <taxon>Trichomonadida</taxon>
        <taxon>Trichomonadidae</taxon>
        <taxon>Trichomonas</taxon>
    </lineage>
</organism>
<dbReference type="InParanoid" id="A2EB68"/>
<dbReference type="EMBL" id="DS113344">
    <property type="protein sequence ID" value="EAY10114.1"/>
    <property type="molecule type" value="Genomic_DNA"/>
</dbReference>
<feature type="region of interest" description="Disordered" evidence="1">
    <location>
        <begin position="1"/>
        <end position="37"/>
    </location>
</feature>
<dbReference type="AlphaFoldDB" id="A2EB68"/>
<feature type="transmembrane region" description="Helical" evidence="2">
    <location>
        <begin position="123"/>
        <end position="146"/>
    </location>
</feature>
<protein>
    <submittedName>
        <fullName evidence="3">Uncharacterized protein</fullName>
    </submittedName>
</protein>
<name>A2EB68_TRIV3</name>
<reference evidence="3" key="2">
    <citation type="journal article" date="2007" name="Science">
        <title>Draft genome sequence of the sexually transmitted pathogen Trichomonas vaginalis.</title>
        <authorList>
            <person name="Carlton J.M."/>
            <person name="Hirt R.P."/>
            <person name="Silva J.C."/>
            <person name="Delcher A.L."/>
            <person name="Schatz M."/>
            <person name="Zhao Q."/>
            <person name="Wortman J.R."/>
            <person name="Bidwell S.L."/>
            <person name="Alsmark U.C.M."/>
            <person name="Besteiro S."/>
            <person name="Sicheritz-Ponten T."/>
            <person name="Noel C.J."/>
            <person name="Dacks J.B."/>
            <person name="Foster P.G."/>
            <person name="Simillion C."/>
            <person name="Van de Peer Y."/>
            <person name="Miranda-Saavedra D."/>
            <person name="Barton G.J."/>
            <person name="Westrop G.D."/>
            <person name="Mueller S."/>
            <person name="Dessi D."/>
            <person name="Fiori P.L."/>
            <person name="Ren Q."/>
            <person name="Paulsen I."/>
            <person name="Zhang H."/>
            <person name="Bastida-Corcuera F.D."/>
            <person name="Simoes-Barbosa A."/>
            <person name="Brown M.T."/>
            <person name="Hayes R.D."/>
            <person name="Mukherjee M."/>
            <person name="Okumura C.Y."/>
            <person name="Schneider R."/>
            <person name="Smith A.J."/>
            <person name="Vanacova S."/>
            <person name="Villalvazo M."/>
            <person name="Haas B.J."/>
            <person name="Pertea M."/>
            <person name="Feldblyum T.V."/>
            <person name="Utterback T.R."/>
            <person name="Shu C.L."/>
            <person name="Osoegawa K."/>
            <person name="de Jong P.J."/>
            <person name="Hrdy I."/>
            <person name="Horvathova L."/>
            <person name="Zubacova Z."/>
            <person name="Dolezal P."/>
            <person name="Malik S.B."/>
            <person name="Logsdon J.M. Jr."/>
            <person name="Henze K."/>
            <person name="Gupta A."/>
            <person name="Wang C.C."/>
            <person name="Dunne R.L."/>
            <person name="Upcroft J.A."/>
            <person name="Upcroft P."/>
            <person name="White O."/>
            <person name="Salzberg S.L."/>
            <person name="Tang P."/>
            <person name="Chiu C.-H."/>
            <person name="Lee Y.-S."/>
            <person name="Embley T.M."/>
            <person name="Coombs G.H."/>
            <person name="Mottram J.C."/>
            <person name="Tachezy J."/>
            <person name="Fraser-Liggett C.M."/>
            <person name="Johnson P.J."/>
        </authorList>
    </citation>
    <scope>NUCLEOTIDE SEQUENCE [LARGE SCALE GENOMIC DNA]</scope>
    <source>
        <strain evidence="3">G3</strain>
    </source>
</reference>
<evidence type="ECO:0000256" key="2">
    <source>
        <dbReference type="SAM" id="Phobius"/>
    </source>
</evidence>
<gene>
    <name evidence="3" type="ORF">TVAG_274780</name>
</gene>
<feature type="compositionally biased region" description="Low complexity" evidence="1">
    <location>
        <begin position="76"/>
        <end position="97"/>
    </location>
</feature>
<keyword evidence="2" id="KW-0472">Membrane</keyword>
<feature type="region of interest" description="Disordered" evidence="1">
    <location>
        <begin position="66"/>
        <end position="103"/>
    </location>
</feature>
<evidence type="ECO:0000313" key="4">
    <source>
        <dbReference type="Proteomes" id="UP000001542"/>
    </source>
</evidence>